<gene>
    <name evidence="2" type="ORF">H9L10_11875</name>
</gene>
<evidence type="ECO:0000313" key="3">
    <source>
        <dbReference type="Proteomes" id="UP000515976"/>
    </source>
</evidence>
<name>A0A7G9R031_9MICO</name>
<proteinExistence type="predicted"/>
<sequence length="100" mass="10566">MTTAPGTDRERLEDVEHVLHGPEGAGRWHTLLYVLYVVALLAGIYGYTVLRGVVVVLDPPARGWRLGPGDPAGGLVLGGWPRWSSCSSCSPTSPAGDAAR</sequence>
<accession>A0A7G9R031</accession>
<keyword evidence="1" id="KW-0812">Transmembrane</keyword>
<keyword evidence="3" id="KW-1185">Reference proteome</keyword>
<organism evidence="2 3">
    <name type="scientific">Phycicoccus endophyticus</name>
    <dbReference type="NCBI Taxonomy" id="1690220"/>
    <lineage>
        <taxon>Bacteria</taxon>
        <taxon>Bacillati</taxon>
        <taxon>Actinomycetota</taxon>
        <taxon>Actinomycetes</taxon>
        <taxon>Micrococcales</taxon>
        <taxon>Intrasporangiaceae</taxon>
        <taxon>Phycicoccus</taxon>
    </lineage>
</organism>
<dbReference type="Proteomes" id="UP000515976">
    <property type="component" value="Chromosome"/>
</dbReference>
<dbReference type="EMBL" id="CP060712">
    <property type="protein sequence ID" value="QNN48956.1"/>
    <property type="molecule type" value="Genomic_DNA"/>
</dbReference>
<protein>
    <submittedName>
        <fullName evidence="2">Uncharacterized protein</fullName>
    </submittedName>
</protein>
<dbReference type="AlphaFoldDB" id="A0A7G9R031"/>
<feature type="transmembrane region" description="Helical" evidence="1">
    <location>
        <begin position="33"/>
        <end position="57"/>
    </location>
</feature>
<reference evidence="2 3" key="1">
    <citation type="submission" date="2020-08" db="EMBL/GenBank/DDBJ databases">
        <title>Genome sequence of Phycicoccus endophyticus JCM 31784T.</title>
        <authorList>
            <person name="Hyun D.-W."/>
            <person name="Bae J.-W."/>
        </authorList>
    </citation>
    <scope>NUCLEOTIDE SEQUENCE [LARGE SCALE GENOMIC DNA]</scope>
    <source>
        <strain evidence="2 3">JCM 31784</strain>
    </source>
</reference>
<evidence type="ECO:0000313" key="2">
    <source>
        <dbReference type="EMBL" id="QNN48956.1"/>
    </source>
</evidence>
<evidence type="ECO:0000256" key="1">
    <source>
        <dbReference type="SAM" id="Phobius"/>
    </source>
</evidence>
<keyword evidence="1" id="KW-0472">Membrane</keyword>
<keyword evidence="1" id="KW-1133">Transmembrane helix</keyword>
<dbReference type="RefSeq" id="WP_187566579.1">
    <property type="nucleotide sequence ID" value="NZ_CP060712.1"/>
</dbReference>
<dbReference type="KEGG" id="pei:H9L10_11875"/>